<accession>F4L1E0</accession>
<dbReference type="RefSeq" id="WP_013768363.1">
    <property type="nucleotide sequence ID" value="NC_015510.1"/>
</dbReference>
<dbReference type="HOGENOM" id="CLU_047094_0_0_10"/>
<reference evidence="1 2" key="1">
    <citation type="journal article" date="2011" name="Stand. Genomic Sci.">
        <title>Complete genome sequence of Haliscomenobacter hydrossis type strain (O).</title>
        <authorList>
            <consortium name="US DOE Joint Genome Institute (JGI-PGF)"/>
            <person name="Daligault H."/>
            <person name="Lapidus A."/>
            <person name="Zeytun A."/>
            <person name="Nolan M."/>
            <person name="Lucas S."/>
            <person name="Del Rio T.G."/>
            <person name="Tice H."/>
            <person name="Cheng J.F."/>
            <person name="Tapia R."/>
            <person name="Han C."/>
            <person name="Goodwin L."/>
            <person name="Pitluck S."/>
            <person name="Liolios K."/>
            <person name="Pagani I."/>
            <person name="Ivanova N."/>
            <person name="Huntemann M."/>
            <person name="Mavromatis K."/>
            <person name="Mikhailova N."/>
            <person name="Pati A."/>
            <person name="Chen A."/>
            <person name="Palaniappan K."/>
            <person name="Land M."/>
            <person name="Hauser L."/>
            <person name="Brambilla E.M."/>
            <person name="Rohde M."/>
            <person name="Verbarg S."/>
            <person name="Goker M."/>
            <person name="Bristow J."/>
            <person name="Eisen J.A."/>
            <person name="Markowitz V."/>
            <person name="Hugenholtz P."/>
            <person name="Kyrpides N.C."/>
            <person name="Klenk H.P."/>
            <person name="Woyke T."/>
        </authorList>
    </citation>
    <scope>NUCLEOTIDE SEQUENCE [LARGE SCALE GENOMIC DNA]</scope>
    <source>
        <strain evidence="2">ATCC 27775 / DSM 1100 / LMG 10767 / O</strain>
    </source>
</reference>
<evidence type="ECO:0000313" key="1">
    <source>
        <dbReference type="EMBL" id="AEE53837.1"/>
    </source>
</evidence>
<name>F4L1E0_HALH1</name>
<dbReference type="EMBL" id="CP002691">
    <property type="protein sequence ID" value="AEE53837.1"/>
    <property type="molecule type" value="Genomic_DNA"/>
</dbReference>
<organism evidence="1 2">
    <name type="scientific">Haliscomenobacter hydrossis (strain ATCC 27775 / DSM 1100 / LMG 10767 / O)</name>
    <dbReference type="NCBI Taxonomy" id="760192"/>
    <lineage>
        <taxon>Bacteria</taxon>
        <taxon>Pseudomonadati</taxon>
        <taxon>Bacteroidota</taxon>
        <taxon>Saprospiria</taxon>
        <taxon>Saprospirales</taxon>
        <taxon>Haliscomenobacteraceae</taxon>
        <taxon>Haliscomenobacter</taxon>
    </lineage>
</organism>
<proteinExistence type="predicted"/>
<dbReference type="KEGG" id="hhy:Halhy_6014"/>
<dbReference type="AlphaFoldDB" id="F4L1E0"/>
<evidence type="ECO:0000313" key="2">
    <source>
        <dbReference type="Proteomes" id="UP000008461"/>
    </source>
</evidence>
<keyword evidence="2" id="KW-1185">Reference proteome</keyword>
<dbReference type="Proteomes" id="UP000008461">
    <property type="component" value="Chromosome"/>
</dbReference>
<reference key="2">
    <citation type="submission" date="2011-04" db="EMBL/GenBank/DDBJ databases">
        <title>Complete sequence of chromosome of Haliscomenobacter hydrossis DSM 1100.</title>
        <authorList>
            <consortium name="US DOE Joint Genome Institute (JGI-PGF)"/>
            <person name="Lucas S."/>
            <person name="Han J."/>
            <person name="Lapidus A."/>
            <person name="Bruce D."/>
            <person name="Goodwin L."/>
            <person name="Pitluck S."/>
            <person name="Peters L."/>
            <person name="Kyrpides N."/>
            <person name="Mavromatis K."/>
            <person name="Ivanova N."/>
            <person name="Ovchinnikova G."/>
            <person name="Pagani I."/>
            <person name="Daligault H."/>
            <person name="Detter J.C."/>
            <person name="Han C."/>
            <person name="Land M."/>
            <person name="Hauser L."/>
            <person name="Markowitz V."/>
            <person name="Cheng J.-F."/>
            <person name="Hugenholtz P."/>
            <person name="Woyke T."/>
            <person name="Wu D."/>
            <person name="Verbarg S."/>
            <person name="Frueling A."/>
            <person name="Brambilla E."/>
            <person name="Klenk H.-P."/>
            <person name="Eisen J.A."/>
        </authorList>
    </citation>
    <scope>NUCLEOTIDE SEQUENCE</scope>
    <source>
        <strain>DSM 1100</strain>
    </source>
</reference>
<gene>
    <name evidence="1" type="ordered locus">Halhy_6014</name>
</gene>
<dbReference type="eggNOG" id="ENOG502Z8GP">
    <property type="taxonomic scope" value="Bacteria"/>
</dbReference>
<dbReference type="STRING" id="760192.Halhy_6014"/>
<sequence>MLDLFTTKIPVSRLNKNFIGFQKHRVYKPGRALINEIFNRMGDQDGNFIEDFQSGGFSARLLELFLFEFINEQSINIINTYNRPDFHLEKGGCEFFIEATTSNISSNEIDFTDKKMLNALWSNNLSFQDESLKHYTIKIGSALFSKLNKNYQELNWVKDKPLLIALTPSHHVLSSFIPDYKLFEYLYGLNISTTITEKNELIGTIGPITEHSFGKKNIPSGFFNLPNSEFISGVVFINMSDFWKFNRMGYEKGFHTENIKMMHSGVCFNPKENSLSSKFLYRVGNNSRMELWSDGVKIYHNPNAKNPLNPNIFSGIAQSWINKDGEIDGVPIPMFYPAMSRTFIWDYKFLKENYPNLNDEELEVIQAFLTIKTFGNL</sequence>
<protein>
    <submittedName>
        <fullName evidence="1">Uncharacterized protein</fullName>
    </submittedName>
</protein>
<dbReference type="OrthoDB" id="981968at2"/>